<feature type="transmembrane region" description="Helical" evidence="7">
    <location>
        <begin position="71"/>
        <end position="88"/>
    </location>
</feature>
<dbReference type="AlphaFoldDB" id="A0A3M8D4M6"/>
<evidence type="ECO:0000256" key="7">
    <source>
        <dbReference type="SAM" id="Phobius"/>
    </source>
</evidence>
<reference evidence="8 9" key="1">
    <citation type="submission" date="2018-10" db="EMBL/GenBank/DDBJ databases">
        <title>Phylogenomics of Brevibacillus.</title>
        <authorList>
            <person name="Dunlap C."/>
        </authorList>
    </citation>
    <scope>NUCLEOTIDE SEQUENCE [LARGE SCALE GENOMIC DNA]</scope>
    <source>
        <strain evidence="8 9">JCM 15716</strain>
    </source>
</reference>
<accession>A0A3M8D4M6</accession>
<keyword evidence="9" id="KW-1185">Reference proteome</keyword>
<dbReference type="Pfam" id="PF03994">
    <property type="entry name" value="DUF350"/>
    <property type="match status" value="1"/>
</dbReference>
<keyword evidence="4 7" id="KW-0812">Transmembrane</keyword>
<evidence type="ECO:0000256" key="1">
    <source>
        <dbReference type="ARBA" id="ARBA00004651"/>
    </source>
</evidence>
<gene>
    <name evidence="8" type="ORF">EDM56_23115</name>
</gene>
<dbReference type="Proteomes" id="UP000271031">
    <property type="component" value="Unassembled WGS sequence"/>
</dbReference>
<organism evidence="8 9">
    <name type="scientific">Brevibacillus fluminis</name>
    <dbReference type="NCBI Taxonomy" id="511487"/>
    <lineage>
        <taxon>Bacteria</taxon>
        <taxon>Bacillati</taxon>
        <taxon>Bacillota</taxon>
        <taxon>Bacilli</taxon>
        <taxon>Bacillales</taxon>
        <taxon>Paenibacillaceae</taxon>
        <taxon>Brevibacillus</taxon>
    </lineage>
</organism>
<evidence type="ECO:0000256" key="2">
    <source>
        <dbReference type="ARBA" id="ARBA00005779"/>
    </source>
</evidence>
<evidence type="ECO:0000313" key="8">
    <source>
        <dbReference type="EMBL" id="RNB82793.1"/>
    </source>
</evidence>
<name>A0A3M8D4M6_9BACL</name>
<comment type="caution">
    <text evidence="8">The sequence shown here is derived from an EMBL/GenBank/DDBJ whole genome shotgun (WGS) entry which is preliminary data.</text>
</comment>
<dbReference type="InterPro" id="IPR007140">
    <property type="entry name" value="DUF350"/>
</dbReference>
<evidence type="ECO:0000256" key="4">
    <source>
        <dbReference type="ARBA" id="ARBA00022692"/>
    </source>
</evidence>
<keyword evidence="5 7" id="KW-1133">Transmembrane helix</keyword>
<evidence type="ECO:0000256" key="3">
    <source>
        <dbReference type="ARBA" id="ARBA00022475"/>
    </source>
</evidence>
<feature type="transmembrane region" description="Helical" evidence="7">
    <location>
        <begin position="7"/>
        <end position="26"/>
    </location>
</feature>
<comment type="subcellular location">
    <subcellularLocation>
        <location evidence="1">Cell membrane</location>
        <topology evidence="1">Multi-pass membrane protein</topology>
    </subcellularLocation>
</comment>
<evidence type="ECO:0000313" key="9">
    <source>
        <dbReference type="Proteomes" id="UP000271031"/>
    </source>
</evidence>
<dbReference type="GO" id="GO:0005886">
    <property type="term" value="C:plasma membrane"/>
    <property type="evidence" value="ECO:0007669"/>
    <property type="project" value="UniProtKB-SubCell"/>
</dbReference>
<dbReference type="EMBL" id="RHHQ01000019">
    <property type="protein sequence ID" value="RNB82793.1"/>
    <property type="molecule type" value="Genomic_DNA"/>
</dbReference>
<comment type="similarity">
    <text evidence="2">Belongs to the UPF0719 family.</text>
</comment>
<proteinExistence type="inferred from homology"/>
<keyword evidence="3" id="KW-1003">Cell membrane</keyword>
<protein>
    <submittedName>
        <fullName evidence="8">DUF350 domain-containing protein</fullName>
    </submittedName>
</protein>
<dbReference type="OrthoDB" id="2678278at2"/>
<evidence type="ECO:0000256" key="6">
    <source>
        <dbReference type="ARBA" id="ARBA00023136"/>
    </source>
</evidence>
<sequence length="136" mass="14881">MLGIDLLRMLVWTACGAVLLFILMWIDSFFTKYKDLDEIKRGNTAVTTRFVMKLYAQGYILAQSLAVSSDLWTALFVSVASFIILFILEKLVTLLLKNIAGLDLDEGTQNGKVAHALVAGSLHITGALVITSSLSL</sequence>
<evidence type="ECO:0000256" key="5">
    <source>
        <dbReference type="ARBA" id="ARBA00022989"/>
    </source>
</evidence>
<keyword evidence="6 7" id="KW-0472">Membrane</keyword>